<evidence type="ECO:0000313" key="2">
    <source>
        <dbReference type="EMBL" id="MBH8551227.1"/>
    </source>
</evidence>
<evidence type="ECO:0000259" key="1">
    <source>
        <dbReference type="Pfam" id="PF03713"/>
    </source>
</evidence>
<organism evidence="2 3">
    <name type="scientific">Atlanticothrix silvestris CENA357</name>
    <dbReference type="NCBI Taxonomy" id="1725252"/>
    <lineage>
        <taxon>Bacteria</taxon>
        <taxon>Bacillati</taxon>
        <taxon>Cyanobacteriota</taxon>
        <taxon>Cyanophyceae</taxon>
        <taxon>Nostocales</taxon>
        <taxon>Nodulariaceae</taxon>
        <taxon>Atlanticothrix</taxon>
        <taxon>Atlanticothrix silvestris</taxon>
    </lineage>
</organism>
<proteinExistence type="predicted"/>
<comment type="caution">
    <text evidence="2">The sequence shown here is derived from an EMBL/GenBank/DDBJ whole genome shotgun (WGS) entry which is preliminary data.</text>
</comment>
<dbReference type="EMBL" id="JAECZB010000003">
    <property type="protein sequence ID" value="MBH8551227.1"/>
    <property type="molecule type" value="Genomic_DNA"/>
</dbReference>
<protein>
    <submittedName>
        <fullName evidence="2">DUF305 domain-containing protein</fullName>
    </submittedName>
</protein>
<feature type="domain" description="DUF305" evidence="1">
    <location>
        <begin position="2"/>
        <end position="37"/>
    </location>
</feature>
<dbReference type="InterPro" id="IPR005183">
    <property type="entry name" value="DUF305_CopM-like"/>
</dbReference>
<accession>A0A8J7L3S9</accession>
<gene>
    <name evidence="2" type="ORF">I8751_02285</name>
</gene>
<reference evidence="2 3" key="1">
    <citation type="journal article" date="2021" name="Int. J. Syst. Evol. Microbiol.">
        <title>Amazonocrinis nigriterrae gen. nov., sp. nov., Atlanticothrix silvestris gen. nov., sp. nov. and Dendronalium phyllosphericum gen. nov., sp. nov., nostocacean cyanobacteria from Brazilian environments.</title>
        <authorList>
            <person name="Alvarenga D.O."/>
            <person name="Andreote A.P.D."/>
            <person name="Branco L.H.Z."/>
            <person name="Delbaje E."/>
            <person name="Cruz R.B."/>
            <person name="Varani A.M."/>
            <person name="Fiore M.F."/>
        </authorList>
    </citation>
    <scope>NUCLEOTIDE SEQUENCE [LARGE SCALE GENOMIC DNA]</scope>
    <source>
        <strain evidence="2 3">CENA357</strain>
    </source>
</reference>
<evidence type="ECO:0000313" key="3">
    <source>
        <dbReference type="Proteomes" id="UP000599391"/>
    </source>
</evidence>
<dbReference type="Gene3D" id="1.20.1260.10">
    <property type="match status" value="1"/>
</dbReference>
<dbReference type="AlphaFoldDB" id="A0A8J7L3S9"/>
<dbReference type="InterPro" id="IPR012347">
    <property type="entry name" value="Ferritin-like"/>
</dbReference>
<dbReference type="Pfam" id="PF03713">
    <property type="entry name" value="DUF305"/>
    <property type="match status" value="1"/>
</dbReference>
<name>A0A8J7L3S9_9CYAN</name>
<dbReference type="Proteomes" id="UP000599391">
    <property type="component" value="Unassembled WGS sequence"/>
</dbReference>
<keyword evidence="3" id="KW-1185">Reference proteome</keyword>
<sequence>MSVTMAWMLLKRFPQPQICNFAEAIIKAQTAEIQQMQLFSFNTVNL</sequence>